<reference evidence="2" key="1">
    <citation type="submission" date="2021-07" db="EMBL/GenBank/DDBJ databases">
        <title>Elsinoe batatas strain:CRI-CJ2 Genome sequencing and assembly.</title>
        <authorList>
            <person name="Huang L."/>
        </authorList>
    </citation>
    <scope>NUCLEOTIDE SEQUENCE</scope>
    <source>
        <strain evidence="2">CRI-CJ2</strain>
    </source>
</reference>
<dbReference type="OrthoDB" id="3942703at2759"/>
<feature type="compositionally biased region" description="Polar residues" evidence="1">
    <location>
        <begin position="238"/>
        <end position="253"/>
    </location>
</feature>
<keyword evidence="3" id="KW-1185">Reference proteome</keyword>
<proteinExistence type="predicted"/>
<sequence length="314" mass="31804">MLSMRLNSPLAVEYAEAAIEILDTTIRERVLPEAFPQDDLDLARELLQAAQEGAGTVGIAGSSGGNAESTRTGLGAPDVKGAESGEPAQQEPENESPAGSTNADGHAELQPLATQTDDTSGPAGGTIEGGQANTGKPPEPAGSITADGPAEMQPPTAQTDDSSDPAGSFTANTTMQPPAIQAPVPGLPGSTSAAQQTGTQRAGNANRRISRADRLAIEEAMQAQPGTSAQHGLATPGASRTHSATCSDAQAYSSPDLWPSSAAYASQGGQKPGLGPEPGWSAGGWRARVSGKSIGQEARSVGEITLVSISFVQW</sequence>
<evidence type="ECO:0000313" key="3">
    <source>
        <dbReference type="Proteomes" id="UP000809789"/>
    </source>
</evidence>
<organism evidence="2 3">
    <name type="scientific">Elsinoe batatas</name>
    <dbReference type="NCBI Taxonomy" id="2601811"/>
    <lineage>
        <taxon>Eukaryota</taxon>
        <taxon>Fungi</taxon>
        <taxon>Dikarya</taxon>
        <taxon>Ascomycota</taxon>
        <taxon>Pezizomycotina</taxon>
        <taxon>Dothideomycetes</taxon>
        <taxon>Dothideomycetidae</taxon>
        <taxon>Myriangiales</taxon>
        <taxon>Elsinoaceae</taxon>
        <taxon>Elsinoe</taxon>
    </lineage>
</organism>
<dbReference type="EMBL" id="JAESVG020000001">
    <property type="protein sequence ID" value="KAG8631057.1"/>
    <property type="molecule type" value="Genomic_DNA"/>
</dbReference>
<accession>A0A8K0L8B2</accession>
<comment type="caution">
    <text evidence="2">The sequence shown here is derived from an EMBL/GenBank/DDBJ whole genome shotgun (WGS) entry which is preliminary data.</text>
</comment>
<feature type="region of interest" description="Disordered" evidence="1">
    <location>
        <begin position="56"/>
        <end position="207"/>
    </location>
</feature>
<name>A0A8K0L8B2_9PEZI</name>
<dbReference type="Proteomes" id="UP000809789">
    <property type="component" value="Unassembled WGS sequence"/>
</dbReference>
<evidence type="ECO:0000256" key="1">
    <source>
        <dbReference type="SAM" id="MobiDB-lite"/>
    </source>
</evidence>
<protein>
    <submittedName>
        <fullName evidence="2">Uncharacterized protein</fullName>
    </submittedName>
</protein>
<evidence type="ECO:0000313" key="2">
    <source>
        <dbReference type="EMBL" id="KAG8631057.1"/>
    </source>
</evidence>
<gene>
    <name evidence="2" type="ORF">KVT40_000197</name>
</gene>
<feature type="compositionally biased region" description="Polar residues" evidence="1">
    <location>
        <begin position="189"/>
        <end position="203"/>
    </location>
</feature>
<feature type="region of interest" description="Disordered" evidence="1">
    <location>
        <begin position="223"/>
        <end position="285"/>
    </location>
</feature>
<dbReference type="AlphaFoldDB" id="A0A8K0L8B2"/>